<keyword evidence="1" id="KW-0805">Transcription regulation</keyword>
<dbReference type="GO" id="GO:0003700">
    <property type="term" value="F:DNA-binding transcription factor activity"/>
    <property type="evidence" value="ECO:0007669"/>
    <property type="project" value="InterPro"/>
</dbReference>
<keyword evidence="3" id="KW-0804">Transcription</keyword>
<accession>A0A2R4SW84</accession>
<evidence type="ECO:0000256" key="4">
    <source>
        <dbReference type="SAM" id="MobiDB-lite"/>
    </source>
</evidence>
<dbReference type="PANTHER" id="PTHR44846:SF17">
    <property type="entry name" value="GNTR-FAMILY TRANSCRIPTIONAL REGULATOR"/>
    <property type="match status" value="1"/>
</dbReference>
<name>A0A2R4SW84_9ACTN</name>
<dbReference type="InterPro" id="IPR050679">
    <property type="entry name" value="Bact_HTH_transcr_reg"/>
</dbReference>
<evidence type="ECO:0000259" key="5">
    <source>
        <dbReference type="PROSITE" id="PS50949"/>
    </source>
</evidence>
<dbReference type="RefSeq" id="WP_108146808.1">
    <property type="nucleotide sequence ID" value="NZ_CP026304.1"/>
</dbReference>
<dbReference type="EMBL" id="CP026304">
    <property type="protein sequence ID" value="AVZ71112.1"/>
    <property type="molecule type" value="Genomic_DNA"/>
</dbReference>
<gene>
    <name evidence="6" type="ORF">SLUN_01455</name>
</gene>
<dbReference type="Pfam" id="PF00392">
    <property type="entry name" value="GntR"/>
    <property type="match status" value="1"/>
</dbReference>
<dbReference type="OrthoDB" id="7363114at2"/>
<dbReference type="KEGG" id="slk:SLUN_01455"/>
<feature type="region of interest" description="Disordered" evidence="4">
    <location>
        <begin position="93"/>
        <end position="116"/>
    </location>
</feature>
<dbReference type="InterPro" id="IPR036388">
    <property type="entry name" value="WH-like_DNA-bd_sf"/>
</dbReference>
<proteinExistence type="predicted"/>
<feature type="region of interest" description="Disordered" evidence="4">
    <location>
        <begin position="1"/>
        <end position="29"/>
    </location>
</feature>
<dbReference type="PANTHER" id="PTHR44846">
    <property type="entry name" value="MANNOSYL-D-GLYCERATE TRANSPORT/METABOLISM SYSTEM REPRESSOR MNGR-RELATED"/>
    <property type="match status" value="1"/>
</dbReference>
<dbReference type="InterPro" id="IPR000524">
    <property type="entry name" value="Tscrpt_reg_HTH_GntR"/>
</dbReference>
<evidence type="ECO:0000256" key="2">
    <source>
        <dbReference type="ARBA" id="ARBA00023125"/>
    </source>
</evidence>
<keyword evidence="2" id="KW-0238">DNA-binding</keyword>
<dbReference type="SUPFAM" id="SSF46785">
    <property type="entry name" value="Winged helix' DNA-binding domain"/>
    <property type="match status" value="1"/>
</dbReference>
<evidence type="ECO:0000313" key="7">
    <source>
        <dbReference type="Proteomes" id="UP000244201"/>
    </source>
</evidence>
<dbReference type="InterPro" id="IPR036390">
    <property type="entry name" value="WH_DNA-bd_sf"/>
</dbReference>
<dbReference type="SMART" id="SM00345">
    <property type="entry name" value="HTH_GNTR"/>
    <property type="match status" value="1"/>
</dbReference>
<keyword evidence="7" id="KW-1185">Reference proteome</keyword>
<sequence length="156" mass="17824">MNGSPQPRGDRSHQAFTRGRLPQNSHLPPYRLLADDLRRQILDGHLKPGEQLPPSRALQDQYRIANMTARSAVRILRDEGLVYTTHGRGSFVADPLPARPVPDHTHPHRRDPAPRMPTQEYTELSCRIQEIADRQNTLLRYLRQAGSTDRLHPHLA</sequence>
<feature type="domain" description="HTH gntR-type" evidence="5">
    <location>
        <begin position="27"/>
        <end position="95"/>
    </location>
</feature>
<dbReference type="GO" id="GO:0003677">
    <property type="term" value="F:DNA binding"/>
    <property type="evidence" value="ECO:0007669"/>
    <property type="project" value="UniProtKB-KW"/>
</dbReference>
<dbReference type="GO" id="GO:0045892">
    <property type="term" value="P:negative regulation of DNA-templated transcription"/>
    <property type="evidence" value="ECO:0007669"/>
    <property type="project" value="TreeGrafter"/>
</dbReference>
<organism evidence="6 7">
    <name type="scientific">Streptomyces lunaelactis</name>
    <dbReference type="NCBI Taxonomy" id="1535768"/>
    <lineage>
        <taxon>Bacteria</taxon>
        <taxon>Bacillati</taxon>
        <taxon>Actinomycetota</taxon>
        <taxon>Actinomycetes</taxon>
        <taxon>Kitasatosporales</taxon>
        <taxon>Streptomycetaceae</taxon>
        <taxon>Streptomyces</taxon>
    </lineage>
</organism>
<evidence type="ECO:0000256" key="1">
    <source>
        <dbReference type="ARBA" id="ARBA00023015"/>
    </source>
</evidence>
<reference evidence="6 7" key="1">
    <citation type="submission" date="2018-01" db="EMBL/GenBank/DDBJ databases">
        <title>Complete genome sequence of Streptomyces lunaelactis MM109T, a Ferroverdin A producer isolated from cave moonmilk deposits.</title>
        <authorList>
            <person name="Naome A."/>
            <person name="Martinet L."/>
            <person name="Maciejewska M."/>
            <person name="Anderssen S."/>
            <person name="Adam D."/>
            <person name="Tenconi E."/>
            <person name="Deflandre B."/>
            <person name="Arguelles-Arias A."/>
            <person name="Calusinska M."/>
            <person name="Copieters W."/>
            <person name="Karim L."/>
            <person name="Hanikenne M."/>
            <person name="Baurain D."/>
            <person name="van Wezel G."/>
            <person name="Smargiasso N."/>
            <person name="de Pauw E."/>
            <person name="Delfosse P."/>
            <person name="Rigali S."/>
        </authorList>
    </citation>
    <scope>NUCLEOTIDE SEQUENCE [LARGE SCALE GENOMIC DNA]</scope>
    <source>
        <strain evidence="6 7">MM109</strain>
    </source>
</reference>
<protein>
    <submittedName>
        <fullName evidence="6">GntR family transcriptional regulator</fullName>
    </submittedName>
</protein>
<dbReference type="Proteomes" id="UP000244201">
    <property type="component" value="Chromosome"/>
</dbReference>
<dbReference type="Gene3D" id="1.10.10.10">
    <property type="entry name" value="Winged helix-like DNA-binding domain superfamily/Winged helix DNA-binding domain"/>
    <property type="match status" value="1"/>
</dbReference>
<feature type="compositionally biased region" description="Basic and acidic residues" evidence="4">
    <location>
        <begin position="101"/>
        <end position="113"/>
    </location>
</feature>
<dbReference type="CDD" id="cd07377">
    <property type="entry name" value="WHTH_GntR"/>
    <property type="match status" value="1"/>
</dbReference>
<dbReference type="PROSITE" id="PS50949">
    <property type="entry name" value="HTH_GNTR"/>
    <property type="match status" value="1"/>
</dbReference>
<dbReference type="GeneID" id="55653952"/>
<evidence type="ECO:0000256" key="3">
    <source>
        <dbReference type="ARBA" id="ARBA00023163"/>
    </source>
</evidence>
<evidence type="ECO:0000313" key="6">
    <source>
        <dbReference type="EMBL" id="AVZ71112.1"/>
    </source>
</evidence>
<dbReference type="AlphaFoldDB" id="A0A2R4SW84"/>